<evidence type="ECO:0000313" key="3">
    <source>
        <dbReference type="Proteomes" id="UP000053593"/>
    </source>
</evidence>
<dbReference type="PROSITE" id="PS00109">
    <property type="entry name" value="PROTEIN_KINASE_TYR"/>
    <property type="match status" value="1"/>
</dbReference>
<reference evidence="2 3" key="1">
    <citation type="submission" date="2014-04" db="EMBL/GenBank/DDBJ databases">
        <title>Evolutionary Origins and Diversification of the Mycorrhizal Mutualists.</title>
        <authorList>
            <consortium name="DOE Joint Genome Institute"/>
            <consortium name="Mycorrhizal Genomics Consortium"/>
            <person name="Kohler A."/>
            <person name="Kuo A."/>
            <person name="Nagy L.G."/>
            <person name="Floudas D."/>
            <person name="Copeland A."/>
            <person name="Barry K.W."/>
            <person name="Cichocki N."/>
            <person name="Veneault-Fourrey C."/>
            <person name="LaButti K."/>
            <person name="Lindquist E.A."/>
            <person name="Lipzen A."/>
            <person name="Lundell T."/>
            <person name="Morin E."/>
            <person name="Murat C."/>
            <person name="Riley R."/>
            <person name="Ohm R."/>
            <person name="Sun H."/>
            <person name="Tunlid A."/>
            <person name="Henrissat B."/>
            <person name="Grigoriev I.V."/>
            <person name="Hibbett D.S."/>
            <person name="Martin F."/>
        </authorList>
    </citation>
    <scope>NUCLEOTIDE SEQUENCE [LARGE SCALE GENOMIC DNA]</scope>
    <source>
        <strain evidence="2 3">FD-317 M1</strain>
    </source>
</reference>
<gene>
    <name evidence="2" type="ORF">GYMLUDRAFT_44903</name>
</gene>
<keyword evidence="3" id="KW-1185">Reference proteome</keyword>
<dbReference type="PANTHER" id="PTHR38248">
    <property type="entry name" value="FUNK1 6"/>
    <property type="match status" value="1"/>
</dbReference>
<dbReference type="PROSITE" id="PS50011">
    <property type="entry name" value="PROTEIN_KINASE_DOM"/>
    <property type="match status" value="1"/>
</dbReference>
<dbReference type="GO" id="GO:0005524">
    <property type="term" value="F:ATP binding"/>
    <property type="evidence" value="ECO:0007669"/>
    <property type="project" value="InterPro"/>
</dbReference>
<dbReference type="Proteomes" id="UP000053593">
    <property type="component" value="Unassembled WGS sequence"/>
</dbReference>
<dbReference type="InterPro" id="IPR040976">
    <property type="entry name" value="Pkinase_fungal"/>
</dbReference>
<dbReference type="EMBL" id="KN834781">
    <property type="protein sequence ID" value="KIK59148.1"/>
    <property type="molecule type" value="Genomic_DNA"/>
</dbReference>
<dbReference type="Gene3D" id="1.10.510.10">
    <property type="entry name" value="Transferase(Phosphotransferase) domain 1"/>
    <property type="match status" value="1"/>
</dbReference>
<dbReference type="HOGENOM" id="CLU_730671_0_0_1"/>
<accession>A0A0D0CTQ0</accession>
<dbReference type="InterPro" id="IPR011009">
    <property type="entry name" value="Kinase-like_dom_sf"/>
</dbReference>
<dbReference type="SUPFAM" id="SSF56112">
    <property type="entry name" value="Protein kinase-like (PK-like)"/>
    <property type="match status" value="1"/>
</dbReference>
<dbReference type="PANTHER" id="PTHR38248:SF2">
    <property type="entry name" value="FUNK1 11"/>
    <property type="match status" value="1"/>
</dbReference>
<protein>
    <submittedName>
        <fullName evidence="2">Unplaced genomic scaffold GYMLUscaffold_33, whole genome shotgun sequence</fullName>
    </submittedName>
</protein>
<dbReference type="GO" id="GO:0004672">
    <property type="term" value="F:protein kinase activity"/>
    <property type="evidence" value="ECO:0007669"/>
    <property type="project" value="InterPro"/>
</dbReference>
<evidence type="ECO:0000259" key="1">
    <source>
        <dbReference type="PROSITE" id="PS50011"/>
    </source>
</evidence>
<dbReference type="InterPro" id="IPR000719">
    <property type="entry name" value="Prot_kinase_dom"/>
</dbReference>
<dbReference type="SMART" id="SM00220">
    <property type="entry name" value="S_TKc"/>
    <property type="match status" value="1"/>
</dbReference>
<sequence>MIAQLGRLNQEQLGIIPHLEAPLLRDPKQLAHGTKIQGKWKEEKGKEREIPSSEVLNGCLFTFDYLGGERTVVLEKVLFRPNGIIGRGTIVVEVRCSCRGKSCKWKGENGRCDWEGLDLVMKISFPAAGRIPEDEIIRDLHNLAVDRHAWVSNHLPKLLCSFTVRFGDHSIQERLKMELGDEIYEERVIRGSIQEKIFPIVQVESEFEEVQVVYDAFQCHEWVHDIGRVLHRDISMNNVMFRRIGGEVYGVLNDFDLATRIDDLDRTPTSKHRTGTRPFMAYEQHDINWNGPPHYRHDAESFFYLILILGCNYSRPGAEVENAPYRSWFTEGDYHLYLAKRVLCSDGQFSPLTERLGYREWITDIQSLLFCGFQALNEVHHKALRKKARKPVRLEGVKNDELTVEAFDHVTLGENFTADKIREVFCRFDGKVVVTRDPARKHLNDQS</sequence>
<name>A0A0D0CTQ0_9AGAR</name>
<organism evidence="2 3">
    <name type="scientific">Collybiopsis luxurians FD-317 M1</name>
    <dbReference type="NCBI Taxonomy" id="944289"/>
    <lineage>
        <taxon>Eukaryota</taxon>
        <taxon>Fungi</taxon>
        <taxon>Dikarya</taxon>
        <taxon>Basidiomycota</taxon>
        <taxon>Agaricomycotina</taxon>
        <taxon>Agaricomycetes</taxon>
        <taxon>Agaricomycetidae</taxon>
        <taxon>Agaricales</taxon>
        <taxon>Marasmiineae</taxon>
        <taxon>Omphalotaceae</taxon>
        <taxon>Collybiopsis</taxon>
        <taxon>Collybiopsis luxurians</taxon>
    </lineage>
</organism>
<feature type="domain" description="Protein kinase" evidence="1">
    <location>
        <begin position="79"/>
        <end position="412"/>
    </location>
</feature>
<dbReference type="Pfam" id="PF17667">
    <property type="entry name" value="Pkinase_fungal"/>
    <property type="match status" value="1"/>
</dbReference>
<dbReference type="OrthoDB" id="5569250at2759"/>
<dbReference type="AlphaFoldDB" id="A0A0D0CTQ0"/>
<proteinExistence type="predicted"/>
<evidence type="ECO:0000313" key="2">
    <source>
        <dbReference type="EMBL" id="KIK59148.1"/>
    </source>
</evidence>
<dbReference type="InterPro" id="IPR008266">
    <property type="entry name" value="Tyr_kinase_AS"/>
</dbReference>